<evidence type="ECO:0000256" key="7">
    <source>
        <dbReference type="ARBA" id="ARBA00023134"/>
    </source>
</evidence>
<organism evidence="13 14">
    <name type="scientific">Calocera viscosa (strain TUFC12733)</name>
    <dbReference type="NCBI Taxonomy" id="1330018"/>
    <lineage>
        <taxon>Eukaryota</taxon>
        <taxon>Fungi</taxon>
        <taxon>Dikarya</taxon>
        <taxon>Basidiomycota</taxon>
        <taxon>Agaricomycotina</taxon>
        <taxon>Dacrymycetes</taxon>
        <taxon>Dacrymycetales</taxon>
        <taxon>Dacrymycetaceae</taxon>
        <taxon>Calocera</taxon>
    </lineage>
</organism>
<dbReference type="GO" id="GO:0005886">
    <property type="term" value="C:plasma membrane"/>
    <property type="evidence" value="ECO:0007669"/>
    <property type="project" value="UniProtKB-SubCell"/>
</dbReference>
<keyword evidence="2" id="KW-0488">Methylation</keyword>
<dbReference type="SMART" id="SM00175">
    <property type="entry name" value="RAB"/>
    <property type="match status" value="1"/>
</dbReference>
<dbReference type="GO" id="GO:0003924">
    <property type="term" value="F:GTPase activity"/>
    <property type="evidence" value="ECO:0007669"/>
    <property type="project" value="InterPro"/>
</dbReference>
<evidence type="ECO:0000256" key="12">
    <source>
        <dbReference type="ARBA" id="ARBA00049117"/>
    </source>
</evidence>
<evidence type="ECO:0000256" key="2">
    <source>
        <dbReference type="ARBA" id="ARBA00022481"/>
    </source>
</evidence>
<dbReference type="GO" id="GO:0005525">
    <property type="term" value="F:GTP binding"/>
    <property type="evidence" value="ECO:0007669"/>
    <property type="project" value="UniProtKB-KW"/>
</dbReference>
<gene>
    <name evidence="13" type="ORF">CALVIDRAFT_521758</name>
</gene>
<dbReference type="InterPro" id="IPR027417">
    <property type="entry name" value="P-loop_NTPase"/>
</dbReference>
<evidence type="ECO:0000256" key="3">
    <source>
        <dbReference type="ARBA" id="ARBA00022723"/>
    </source>
</evidence>
<dbReference type="STRING" id="1330018.A0A167H9Q5"/>
<evidence type="ECO:0000256" key="10">
    <source>
        <dbReference type="ARBA" id="ARBA00023289"/>
    </source>
</evidence>
<keyword evidence="5" id="KW-0378">Hydrolase</keyword>
<dbReference type="PRINTS" id="PR00449">
    <property type="entry name" value="RASTRNSFRMNG"/>
</dbReference>
<accession>A0A167H9Q5</accession>
<dbReference type="Pfam" id="PF00071">
    <property type="entry name" value="Ras"/>
    <property type="match status" value="1"/>
</dbReference>
<dbReference type="NCBIfam" id="TIGR00231">
    <property type="entry name" value="small_GTP"/>
    <property type="match status" value="1"/>
</dbReference>
<evidence type="ECO:0000313" key="13">
    <source>
        <dbReference type="EMBL" id="KZO91393.1"/>
    </source>
</evidence>
<proteinExistence type="inferred from homology"/>
<keyword evidence="6" id="KW-0460">Magnesium</keyword>
<dbReference type="InterPro" id="IPR020849">
    <property type="entry name" value="Small_GTPase_Ras-type"/>
</dbReference>
<evidence type="ECO:0000256" key="9">
    <source>
        <dbReference type="ARBA" id="ARBA00023288"/>
    </source>
</evidence>
<dbReference type="SUPFAM" id="SSF52540">
    <property type="entry name" value="P-loop containing nucleoside triphosphate hydrolases"/>
    <property type="match status" value="1"/>
</dbReference>
<keyword evidence="14" id="KW-1185">Reference proteome</keyword>
<keyword evidence="4" id="KW-0547">Nucleotide-binding</keyword>
<dbReference type="SMART" id="SM00174">
    <property type="entry name" value="RHO"/>
    <property type="match status" value="1"/>
</dbReference>
<dbReference type="SMART" id="SM00173">
    <property type="entry name" value="RAS"/>
    <property type="match status" value="1"/>
</dbReference>
<dbReference type="EMBL" id="KV417324">
    <property type="protein sequence ID" value="KZO91393.1"/>
    <property type="molecule type" value="Genomic_DNA"/>
</dbReference>
<dbReference type="PROSITE" id="PS51420">
    <property type="entry name" value="RHO"/>
    <property type="match status" value="1"/>
</dbReference>
<evidence type="ECO:0000256" key="5">
    <source>
        <dbReference type="ARBA" id="ARBA00022801"/>
    </source>
</evidence>
<keyword evidence="7" id="KW-0342">GTP-binding</keyword>
<dbReference type="OrthoDB" id="5976022at2759"/>
<keyword evidence="9" id="KW-0449">Lipoprotein</keyword>
<evidence type="ECO:0000313" key="14">
    <source>
        <dbReference type="Proteomes" id="UP000076738"/>
    </source>
</evidence>
<keyword evidence="3" id="KW-0479">Metal-binding</keyword>
<evidence type="ECO:0000256" key="4">
    <source>
        <dbReference type="ARBA" id="ARBA00022741"/>
    </source>
</evidence>
<dbReference type="Proteomes" id="UP000076738">
    <property type="component" value="Unassembled WGS sequence"/>
</dbReference>
<keyword evidence="10" id="KW-0636">Prenylation</keyword>
<comment type="catalytic activity">
    <reaction evidence="12">
        <text>GTP + H2O = GDP + phosphate + H(+)</text>
        <dbReference type="Rhea" id="RHEA:19669"/>
        <dbReference type="ChEBI" id="CHEBI:15377"/>
        <dbReference type="ChEBI" id="CHEBI:15378"/>
        <dbReference type="ChEBI" id="CHEBI:37565"/>
        <dbReference type="ChEBI" id="CHEBI:43474"/>
        <dbReference type="ChEBI" id="CHEBI:58189"/>
    </reaction>
    <physiologicalReaction direction="left-to-right" evidence="12">
        <dbReference type="Rhea" id="RHEA:19670"/>
    </physiologicalReaction>
</comment>
<sequence length="193" mass="21392">MSAAVKKRRICVLGSRSVGKSALVVQYVEGHFIEPYFPTIESIVFKNVTWNGENYEFEIIDTAGQDEYSMLSSRHAIGIHGFILVYSVASRPSFEMLRAVHDKILNYHGVSQVPCVIVGQKSDLPEKKLAPRQVTPQEGQALAKELHAAWIETSASSNVNVAKVFDLLLQEVEQQYGAKPENAAAPENKCTIM</sequence>
<dbReference type="GO" id="GO:0007165">
    <property type="term" value="P:signal transduction"/>
    <property type="evidence" value="ECO:0007669"/>
    <property type="project" value="InterPro"/>
</dbReference>
<comment type="similarity">
    <text evidence="11">Belongs to the small GTPase superfamily. Rheb family.</text>
</comment>
<dbReference type="AlphaFoldDB" id="A0A167H9Q5"/>
<name>A0A167H9Q5_CALVF</name>
<dbReference type="GO" id="GO:0046872">
    <property type="term" value="F:metal ion binding"/>
    <property type="evidence" value="ECO:0007669"/>
    <property type="project" value="UniProtKB-KW"/>
</dbReference>
<dbReference type="FunFam" id="3.40.50.300:FF:000273">
    <property type="entry name" value="GTP-binding protein Rheb homolog"/>
    <property type="match status" value="1"/>
</dbReference>
<dbReference type="InterPro" id="IPR005225">
    <property type="entry name" value="Small_GTP-bd"/>
</dbReference>
<evidence type="ECO:0000256" key="8">
    <source>
        <dbReference type="ARBA" id="ARBA00023136"/>
    </source>
</evidence>
<dbReference type="PANTHER" id="PTHR24070">
    <property type="entry name" value="RAS, DI-RAS, AND RHEB FAMILY MEMBERS OF SMALL GTPASE SUPERFAMILY"/>
    <property type="match status" value="1"/>
</dbReference>
<evidence type="ECO:0008006" key="15">
    <source>
        <dbReference type="Google" id="ProtNLM"/>
    </source>
</evidence>
<keyword evidence="8" id="KW-0472">Membrane</keyword>
<dbReference type="Gene3D" id="3.40.50.300">
    <property type="entry name" value="P-loop containing nucleotide triphosphate hydrolases"/>
    <property type="match status" value="1"/>
</dbReference>
<dbReference type="InterPro" id="IPR001806">
    <property type="entry name" value="Small_GTPase"/>
</dbReference>
<evidence type="ECO:0000256" key="1">
    <source>
        <dbReference type="ARBA" id="ARBA00004342"/>
    </source>
</evidence>
<comment type="subcellular location">
    <subcellularLocation>
        <location evidence="1">Cell membrane</location>
        <topology evidence="1">Lipid-anchor</topology>
        <orientation evidence="1">Cytoplasmic side</orientation>
    </subcellularLocation>
</comment>
<evidence type="ECO:0000256" key="11">
    <source>
        <dbReference type="ARBA" id="ARBA00037969"/>
    </source>
</evidence>
<dbReference type="PROSITE" id="PS51421">
    <property type="entry name" value="RAS"/>
    <property type="match status" value="1"/>
</dbReference>
<dbReference type="PROSITE" id="PS51419">
    <property type="entry name" value="RAB"/>
    <property type="match status" value="1"/>
</dbReference>
<reference evidence="13 14" key="1">
    <citation type="journal article" date="2016" name="Mol. Biol. Evol.">
        <title>Comparative Genomics of Early-Diverging Mushroom-Forming Fungi Provides Insights into the Origins of Lignocellulose Decay Capabilities.</title>
        <authorList>
            <person name="Nagy L.G."/>
            <person name="Riley R."/>
            <person name="Tritt A."/>
            <person name="Adam C."/>
            <person name="Daum C."/>
            <person name="Floudas D."/>
            <person name="Sun H."/>
            <person name="Yadav J.S."/>
            <person name="Pangilinan J."/>
            <person name="Larsson K.H."/>
            <person name="Matsuura K."/>
            <person name="Barry K."/>
            <person name="Labutti K."/>
            <person name="Kuo R."/>
            <person name="Ohm R.A."/>
            <person name="Bhattacharya S.S."/>
            <person name="Shirouzu T."/>
            <person name="Yoshinaga Y."/>
            <person name="Martin F.M."/>
            <person name="Grigoriev I.V."/>
            <person name="Hibbett D.S."/>
        </authorList>
    </citation>
    <scope>NUCLEOTIDE SEQUENCE [LARGE SCALE GENOMIC DNA]</scope>
    <source>
        <strain evidence="13 14">TUFC12733</strain>
    </source>
</reference>
<evidence type="ECO:0000256" key="6">
    <source>
        <dbReference type="ARBA" id="ARBA00022842"/>
    </source>
</evidence>
<protein>
    <recommendedName>
        <fullName evidence="15">Rheb small monomeric GTPase RhbA</fullName>
    </recommendedName>
</protein>